<gene>
    <name evidence="10" type="primary">dppD</name>
    <name evidence="10" type="ORF">GCW_02915</name>
</gene>
<dbReference type="PROSITE" id="PS00211">
    <property type="entry name" value="ABC_TRANSPORTER_1"/>
    <property type="match status" value="1"/>
</dbReference>
<dbReference type="GO" id="GO:0005886">
    <property type="term" value="C:plasma membrane"/>
    <property type="evidence" value="ECO:0007669"/>
    <property type="project" value="UniProtKB-SubCell"/>
</dbReference>
<feature type="coiled-coil region" evidence="8">
    <location>
        <begin position="138"/>
        <end position="190"/>
    </location>
</feature>
<dbReference type="PROSITE" id="PS50893">
    <property type="entry name" value="ABC_TRANSPORTER_2"/>
    <property type="match status" value="1"/>
</dbReference>
<evidence type="ECO:0000259" key="9">
    <source>
        <dbReference type="PROSITE" id="PS50893"/>
    </source>
</evidence>
<proteinExistence type="inferred from homology"/>
<keyword evidence="3" id="KW-0813">Transport</keyword>
<accession>A0A0F6CL03</accession>
<dbReference type="SUPFAM" id="SSF52540">
    <property type="entry name" value="P-loop containing nucleoside triphosphate hydrolases"/>
    <property type="match status" value="1"/>
</dbReference>
<evidence type="ECO:0000256" key="6">
    <source>
        <dbReference type="ARBA" id="ARBA00022840"/>
    </source>
</evidence>
<feature type="domain" description="ABC transporter" evidence="9">
    <location>
        <begin position="24"/>
        <end position="327"/>
    </location>
</feature>
<dbReference type="InterPro" id="IPR050388">
    <property type="entry name" value="ABC_Ni/Peptide_Import"/>
</dbReference>
<dbReference type="InterPro" id="IPR003439">
    <property type="entry name" value="ABC_transporter-like_ATP-bd"/>
</dbReference>
<keyword evidence="5" id="KW-0547">Nucleotide-binding</keyword>
<evidence type="ECO:0000256" key="7">
    <source>
        <dbReference type="ARBA" id="ARBA00023136"/>
    </source>
</evidence>
<dbReference type="AlphaFoldDB" id="A0A0F6CL03"/>
<dbReference type="InterPro" id="IPR013563">
    <property type="entry name" value="Oligopep_ABC_C"/>
</dbReference>
<dbReference type="PANTHER" id="PTHR43297:SF2">
    <property type="entry name" value="DIPEPTIDE TRANSPORT ATP-BINDING PROTEIN DPPD"/>
    <property type="match status" value="1"/>
</dbReference>
<dbReference type="HOGENOM" id="CLU_000604_1_23_14"/>
<dbReference type="InterPro" id="IPR027417">
    <property type="entry name" value="P-loop_NTPase"/>
</dbReference>
<keyword evidence="8" id="KW-0175">Coiled coil</keyword>
<comment type="similarity">
    <text evidence="2">Belongs to the ABC transporter superfamily.</text>
</comment>
<dbReference type="GO" id="GO:0005524">
    <property type="term" value="F:ATP binding"/>
    <property type="evidence" value="ECO:0007669"/>
    <property type="project" value="UniProtKB-KW"/>
</dbReference>
<dbReference type="Proteomes" id="UP000018735">
    <property type="component" value="Chromosome"/>
</dbReference>
<dbReference type="Pfam" id="PF08352">
    <property type="entry name" value="oligo_HPY"/>
    <property type="match status" value="1"/>
</dbReference>
<name>A0A0F6CL03_MYCGL</name>
<reference evidence="10 11" key="1">
    <citation type="journal article" date="2011" name="PLoS ONE">
        <title>Core proteome of the minimal cell: comparative proteomics of three mollicute species.</title>
        <authorList>
            <person name="Fisunov G.Y."/>
            <person name="Alexeev D.G."/>
            <person name="Bazaleev N.A."/>
            <person name="Ladygina V.G."/>
            <person name="Galyamina M.A."/>
            <person name="Kondratov I.G."/>
            <person name="Zhukova N.A."/>
            <person name="Serebryakova M.V."/>
            <person name="Demina I.A."/>
            <person name="Govorun V.M."/>
        </authorList>
    </citation>
    <scope>NUCLEOTIDE SEQUENCE [LARGE SCALE GENOMIC DNA]</scope>
    <source>
        <strain evidence="10 11">S6</strain>
    </source>
</reference>
<comment type="subcellular location">
    <subcellularLocation>
        <location evidence="1">Cell membrane</location>
        <topology evidence="1">Peripheral membrane protein</topology>
    </subcellularLocation>
</comment>
<dbReference type="SMART" id="SM00382">
    <property type="entry name" value="AAA"/>
    <property type="match status" value="1"/>
</dbReference>
<evidence type="ECO:0000256" key="4">
    <source>
        <dbReference type="ARBA" id="ARBA00022475"/>
    </source>
</evidence>
<evidence type="ECO:0000256" key="8">
    <source>
        <dbReference type="SAM" id="Coils"/>
    </source>
</evidence>
<dbReference type="Pfam" id="PF00005">
    <property type="entry name" value="ABC_tran"/>
    <property type="match status" value="1"/>
</dbReference>
<evidence type="ECO:0000256" key="3">
    <source>
        <dbReference type="ARBA" id="ARBA00022448"/>
    </source>
</evidence>
<dbReference type="Gene3D" id="3.40.50.300">
    <property type="entry name" value="P-loop containing nucleotide triphosphate hydrolases"/>
    <property type="match status" value="1"/>
</dbReference>
<dbReference type="InterPro" id="IPR003593">
    <property type="entry name" value="AAA+_ATPase"/>
</dbReference>
<dbReference type="KEGG" id="mgz:GCW_02915"/>
<dbReference type="eggNOG" id="COG0444">
    <property type="taxonomic scope" value="Bacteria"/>
</dbReference>
<evidence type="ECO:0000313" key="11">
    <source>
        <dbReference type="Proteomes" id="UP000018735"/>
    </source>
</evidence>
<keyword evidence="7" id="KW-0472">Membrane</keyword>
<sequence length="443" mass="50342">MRFKERYLVSDPNKKLKPGYMVDIDNLNVSFKTKDGMLQAVRGVSISAKEGQIIGIIGESGSGKSVCVKSLIGFNDNSKITADNLNLYDIDITKIKNRDWCHLRGEHVTYIPQDPLMSLNPTKKIGAQIKEALVIAEKRRYHQEVEQLKDQYLKQKQELEKTNSNSVDLFKQLEQLRVDHLTKLKEAKDKYRNEKSAKSIKTKIYQILEFIGIVDIKNKINAYPHEFSGGMRQRIVIGIAIASRPKLIIADEPTTALDVTIQAKVLDLIKRINQIYKITVIFISHNIALVANFCDYIYVMYAGKIVEQGNIDDIFLDPRHPYTWALISSIPDEGIEGKLRSIPGSAPNLISPPKGDAFAARNEYAIKLDFNSQPPLIEITNTRKAATWLLHPDAPKIELPELVKQKIETYKKSLSNLANIHDKDKTPEVVYNVFDTREKKIDE</sequence>
<protein>
    <submittedName>
        <fullName evidence="10">Peptide ABC transporter ATP-binding protein</fullName>
    </submittedName>
</protein>
<dbReference type="PANTHER" id="PTHR43297">
    <property type="entry name" value="OLIGOPEPTIDE TRANSPORT ATP-BINDING PROTEIN APPD"/>
    <property type="match status" value="1"/>
</dbReference>
<dbReference type="EMBL" id="CP006916">
    <property type="protein sequence ID" value="AHB99775.1"/>
    <property type="molecule type" value="Genomic_DNA"/>
</dbReference>
<evidence type="ECO:0000256" key="1">
    <source>
        <dbReference type="ARBA" id="ARBA00004202"/>
    </source>
</evidence>
<keyword evidence="4" id="KW-1003">Cell membrane</keyword>
<evidence type="ECO:0000313" key="10">
    <source>
        <dbReference type="EMBL" id="AHB99775.1"/>
    </source>
</evidence>
<dbReference type="InterPro" id="IPR017871">
    <property type="entry name" value="ABC_transporter-like_CS"/>
</dbReference>
<keyword evidence="6 10" id="KW-0067">ATP-binding</keyword>
<dbReference type="GO" id="GO:0016887">
    <property type="term" value="F:ATP hydrolysis activity"/>
    <property type="evidence" value="ECO:0007669"/>
    <property type="project" value="InterPro"/>
</dbReference>
<dbReference type="CDD" id="cd03257">
    <property type="entry name" value="ABC_NikE_OppD_transporters"/>
    <property type="match status" value="1"/>
</dbReference>
<dbReference type="RefSeq" id="WP_011884730.1">
    <property type="nucleotide sequence ID" value="NC_023030.2"/>
</dbReference>
<organism evidence="10 11">
    <name type="scientific">Mycoplasmoides gallisepticum S6</name>
    <dbReference type="NCBI Taxonomy" id="1006581"/>
    <lineage>
        <taxon>Bacteria</taxon>
        <taxon>Bacillati</taxon>
        <taxon>Mycoplasmatota</taxon>
        <taxon>Mycoplasmoidales</taxon>
        <taxon>Mycoplasmoidaceae</taxon>
        <taxon>Mycoplasmoides</taxon>
    </lineage>
</organism>
<dbReference type="GO" id="GO:0015833">
    <property type="term" value="P:peptide transport"/>
    <property type="evidence" value="ECO:0007669"/>
    <property type="project" value="InterPro"/>
</dbReference>
<evidence type="ECO:0000256" key="2">
    <source>
        <dbReference type="ARBA" id="ARBA00005417"/>
    </source>
</evidence>
<evidence type="ECO:0000256" key="5">
    <source>
        <dbReference type="ARBA" id="ARBA00022741"/>
    </source>
</evidence>
<dbReference type="NCBIfam" id="TIGR01727">
    <property type="entry name" value="oligo_HPY"/>
    <property type="match status" value="1"/>
</dbReference>